<dbReference type="GO" id="GO:0005743">
    <property type="term" value="C:mitochondrial inner membrane"/>
    <property type="evidence" value="ECO:0007669"/>
    <property type="project" value="UniProtKB-SubCell"/>
</dbReference>
<dbReference type="Proteomes" id="UP000816034">
    <property type="component" value="Unassembled WGS sequence"/>
</dbReference>
<keyword evidence="1" id="KW-0813">Transport</keyword>
<dbReference type="InterPro" id="IPR004217">
    <property type="entry name" value="Tim10-like"/>
</dbReference>
<comment type="subunit">
    <text evidence="1">Heterohexamer.</text>
</comment>
<dbReference type="EMBL" id="PYSW02000015">
    <property type="protein sequence ID" value="KAG2386465.1"/>
    <property type="molecule type" value="Genomic_DNA"/>
</dbReference>
<comment type="subcellular location">
    <subcellularLocation>
        <location evidence="1">Mitochondrion inner membrane</location>
        <topology evidence="1">Peripheral membrane protein</topology>
        <orientation evidence="1">Intermembrane side</orientation>
    </subcellularLocation>
</comment>
<proteinExistence type="inferred from homology"/>
<keyword evidence="4" id="KW-1185">Reference proteome</keyword>
<keyword evidence="1" id="KW-0472">Membrane</keyword>
<keyword evidence="1" id="KW-0143">Chaperone</keyword>
<dbReference type="AlphaFoldDB" id="A0AA88GPC4"/>
<gene>
    <name evidence="3" type="ORF">C9374_002209</name>
</gene>
<dbReference type="RefSeq" id="XP_044550457.1">
    <property type="nucleotide sequence ID" value="XM_044691602.1"/>
</dbReference>
<keyword evidence="1" id="KW-0999">Mitochondrion inner membrane</keyword>
<accession>A0AA88GPC4</accession>
<evidence type="ECO:0000256" key="1">
    <source>
        <dbReference type="RuleBase" id="RU367043"/>
    </source>
</evidence>
<feature type="domain" description="Tim10-like" evidence="2">
    <location>
        <begin position="7"/>
        <end position="68"/>
    </location>
</feature>
<dbReference type="Gene3D" id="1.10.287.810">
    <property type="entry name" value="Mitochondrial import inner membrane translocase subunit tim13 like domains"/>
    <property type="match status" value="1"/>
</dbReference>
<comment type="similarity">
    <text evidence="1">Belongs to the small Tim family.</text>
</comment>
<keyword evidence="1" id="KW-0653">Protein transport</keyword>
<sequence length="84" mass="9854">MSQSEQMIQRQKAVEKNLEMTFRFDMIDVCFEKCMKGYFKAVELSSNDKECLLNCSKNYTQSFDIATEILTQRYKKEITGSTTK</sequence>
<comment type="function">
    <text evidence="1">Mitochondrial intermembrane chaperone that participates in the import and insertion of some multi-pass transmembrane proteins into the mitochondrial inner membrane. Also required for the transfer of beta-barrel precursors from the TOM complex to the sorting and assembly machinery (SAM complex) of the outer membrane. Acts as a chaperone-like protein that protects the hydrophobic precursors from aggregation and guide them through the mitochondrial intermembrane space.</text>
</comment>
<protein>
    <recommendedName>
        <fullName evidence="1">Mitochondrial import inner membrane translocase subunit</fullName>
    </recommendedName>
</protein>
<name>A0AA88GPC4_NAELO</name>
<dbReference type="GeneID" id="68094665"/>
<keyword evidence="1" id="KW-1015">Disulfide bond</keyword>
<comment type="domain">
    <text evidence="1">The twin CX3C motif contains 4 conserved Cys residues that form 2 disulfide bonds in the mitochondrial intermembrane space.</text>
</comment>
<keyword evidence="1" id="KW-0496">Mitochondrion</keyword>
<evidence type="ECO:0000259" key="2">
    <source>
        <dbReference type="Pfam" id="PF02953"/>
    </source>
</evidence>
<organism evidence="3 4">
    <name type="scientific">Naegleria lovaniensis</name>
    <name type="common">Amoeba</name>
    <dbReference type="NCBI Taxonomy" id="51637"/>
    <lineage>
        <taxon>Eukaryota</taxon>
        <taxon>Discoba</taxon>
        <taxon>Heterolobosea</taxon>
        <taxon>Tetramitia</taxon>
        <taxon>Eutetramitia</taxon>
        <taxon>Vahlkampfiidae</taxon>
        <taxon>Naegleria</taxon>
    </lineage>
</organism>
<evidence type="ECO:0000313" key="3">
    <source>
        <dbReference type="EMBL" id="KAG2386465.1"/>
    </source>
</evidence>
<dbReference type="Pfam" id="PF02953">
    <property type="entry name" value="zf-Tim10_DDP"/>
    <property type="match status" value="1"/>
</dbReference>
<evidence type="ECO:0000313" key="4">
    <source>
        <dbReference type="Proteomes" id="UP000816034"/>
    </source>
</evidence>
<comment type="caution">
    <text evidence="3">The sequence shown here is derived from an EMBL/GenBank/DDBJ whole genome shotgun (WGS) entry which is preliminary data.</text>
</comment>
<reference evidence="3 4" key="1">
    <citation type="journal article" date="2018" name="BMC Genomics">
        <title>The genome of Naegleria lovaniensis, the basis for a comparative approach to unravel pathogenicity factors of the human pathogenic amoeba N. fowleri.</title>
        <authorList>
            <person name="Liechti N."/>
            <person name="Schurch N."/>
            <person name="Bruggmann R."/>
            <person name="Wittwer M."/>
        </authorList>
    </citation>
    <scope>NUCLEOTIDE SEQUENCE [LARGE SCALE GENOMIC DNA]</scope>
    <source>
        <strain evidence="3 4">ATCC 30569</strain>
    </source>
</reference>
<dbReference type="GO" id="GO:0015031">
    <property type="term" value="P:protein transport"/>
    <property type="evidence" value="ECO:0007669"/>
    <property type="project" value="UniProtKB-KW"/>
</dbReference>
<dbReference type="InterPro" id="IPR035427">
    <property type="entry name" value="Tim10-like_dom_sf"/>
</dbReference>
<dbReference type="SUPFAM" id="SSF144122">
    <property type="entry name" value="Tim10-like"/>
    <property type="match status" value="1"/>
</dbReference>
<keyword evidence="1" id="KW-0811">Translocation</keyword>